<organism evidence="1 2">
    <name type="scientific">Vararia minispora EC-137</name>
    <dbReference type="NCBI Taxonomy" id="1314806"/>
    <lineage>
        <taxon>Eukaryota</taxon>
        <taxon>Fungi</taxon>
        <taxon>Dikarya</taxon>
        <taxon>Basidiomycota</taxon>
        <taxon>Agaricomycotina</taxon>
        <taxon>Agaricomycetes</taxon>
        <taxon>Russulales</taxon>
        <taxon>Lachnocladiaceae</taxon>
        <taxon>Vararia</taxon>
    </lineage>
</organism>
<dbReference type="EMBL" id="MU273747">
    <property type="protein sequence ID" value="KAI0028501.1"/>
    <property type="molecule type" value="Genomic_DNA"/>
</dbReference>
<reference evidence="1" key="2">
    <citation type="journal article" date="2022" name="New Phytol.">
        <title>Evolutionary transition to the ectomycorrhizal habit in the genomes of a hyperdiverse lineage of mushroom-forming fungi.</title>
        <authorList>
            <person name="Looney B."/>
            <person name="Miyauchi S."/>
            <person name="Morin E."/>
            <person name="Drula E."/>
            <person name="Courty P.E."/>
            <person name="Kohler A."/>
            <person name="Kuo A."/>
            <person name="LaButti K."/>
            <person name="Pangilinan J."/>
            <person name="Lipzen A."/>
            <person name="Riley R."/>
            <person name="Andreopoulos W."/>
            <person name="He G."/>
            <person name="Johnson J."/>
            <person name="Nolan M."/>
            <person name="Tritt A."/>
            <person name="Barry K.W."/>
            <person name="Grigoriev I.V."/>
            <person name="Nagy L.G."/>
            <person name="Hibbett D."/>
            <person name="Henrissat B."/>
            <person name="Matheny P.B."/>
            <person name="Labbe J."/>
            <person name="Martin F.M."/>
        </authorList>
    </citation>
    <scope>NUCLEOTIDE SEQUENCE</scope>
    <source>
        <strain evidence="1">EC-137</strain>
    </source>
</reference>
<evidence type="ECO:0000313" key="2">
    <source>
        <dbReference type="Proteomes" id="UP000814128"/>
    </source>
</evidence>
<protein>
    <submittedName>
        <fullName evidence="1">Uncharacterized protein</fullName>
    </submittedName>
</protein>
<accession>A0ACB8QA76</accession>
<comment type="caution">
    <text evidence="1">The sequence shown here is derived from an EMBL/GenBank/DDBJ whole genome shotgun (WGS) entry which is preliminary data.</text>
</comment>
<sequence length="207" mass="22538">MGTIPLLGPFAPDYQRTPSYRPSHSHTRPPLMSEVPRHASVPLPDTNYDHTHFSIAPSTSPYCTIPSAAYKALHACLCAGALEWDIRTTPDHANISPGMLSHPALEQPTAVLHIEIPFFGKKTVTSSTHGVSVTVRDVLDALGRAFKQPVSRRILAAEPSAVVEKAKAARKQRGGTYYVMMDLQGACVYFRGLVLQTDGSFAVRLDC</sequence>
<keyword evidence="2" id="KW-1185">Reference proteome</keyword>
<name>A0ACB8QA76_9AGAM</name>
<evidence type="ECO:0000313" key="1">
    <source>
        <dbReference type="EMBL" id="KAI0028501.1"/>
    </source>
</evidence>
<proteinExistence type="predicted"/>
<reference evidence="1" key="1">
    <citation type="submission" date="2021-02" db="EMBL/GenBank/DDBJ databases">
        <authorList>
            <consortium name="DOE Joint Genome Institute"/>
            <person name="Ahrendt S."/>
            <person name="Looney B.P."/>
            <person name="Miyauchi S."/>
            <person name="Morin E."/>
            <person name="Drula E."/>
            <person name="Courty P.E."/>
            <person name="Chicoki N."/>
            <person name="Fauchery L."/>
            <person name="Kohler A."/>
            <person name="Kuo A."/>
            <person name="Labutti K."/>
            <person name="Pangilinan J."/>
            <person name="Lipzen A."/>
            <person name="Riley R."/>
            <person name="Andreopoulos W."/>
            <person name="He G."/>
            <person name="Johnson J."/>
            <person name="Barry K.W."/>
            <person name="Grigoriev I.V."/>
            <person name="Nagy L."/>
            <person name="Hibbett D."/>
            <person name="Henrissat B."/>
            <person name="Matheny P.B."/>
            <person name="Labbe J."/>
            <person name="Martin F."/>
        </authorList>
    </citation>
    <scope>NUCLEOTIDE SEQUENCE</scope>
    <source>
        <strain evidence="1">EC-137</strain>
    </source>
</reference>
<dbReference type="Proteomes" id="UP000814128">
    <property type="component" value="Unassembled WGS sequence"/>
</dbReference>
<gene>
    <name evidence="1" type="ORF">K488DRAFT_73715</name>
</gene>